<proteinExistence type="predicted"/>
<dbReference type="Proteomes" id="UP001054837">
    <property type="component" value="Unassembled WGS sequence"/>
</dbReference>
<comment type="caution">
    <text evidence="1">The sequence shown here is derived from an EMBL/GenBank/DDBJ whole genome shotgun (WGS) entry which is preliminary data.</text>
</comment>
<gene>
    <name evidence="1" type="ORF">CDAR_50371</name>
</gene>
<name>A0AAV4UYJ0_9ARAC</name>
<protein>
    <submittedName>
        <fullName evidence="1">Uncharacterized protein</fullName>
    </submittedName>
</protein>
<dbReference type="EMBL" id="BPLQ01012086">
    <property type="protein sequence ID" value="GIY62400.1"/>
    <property type="molecule type" value="Genomic_DNA"/>
</dbReference>
<reference evidence="1 2" key="1">
    <citation type="submission" date="2021-06" db="EMBL/GenBank/DDBJ databases">
        <title>Caerostris darwini draft genome.</title>
        <authorList>
            <person name="Kono N."/>
            <person name="Arakawa K."/>
        </authorList>
    </citation>
    <scope>NUCLEOTIDE SEQUENCE [LARGE SCALE GENOMIC DNA]</scope>
</reference>
<keyword evidence="2" id="KW-1185">Reference proteome</keyword>
<evidence type="ECO:0000313" key="2">
    <source>
        <dbReference type="Proteomes" id="UP001054837"/>
    </source>
</evidence>
<organism evidence="1 2">
    <name type="scientific">Caerostris darwini</name>
    <dbReference type="NCBI Taxonomy" id="1538125"/>
    <lineage>
        <taxon>Eukaryota</taxon>
        <taxon>Metazoa</taxon>
        <taxon>Ecdysozoa</taxon>
        <taxon>Arthropoda</taxon>
        <taxon>Chelicerata</taxon>
        <taxon>Arachnida</taxon>
        <taxon>Araneae</taxon>
        <taxon>Araneomorphae</taxon>
        <taxon>Entelegynae</taxon>
        <taxon>Araneoidea</taxon>
        <taxon>Araneidae</taxon>
        <taxon>Caerostris</taxon>
    </lineage>
</organism>
<dbReference type="AlphaFoldDB" id="A0AAV4UYJ0"/>
<sequence length="95" mass="10497">MGAFSIPLTSCKLHGADIKSPIEVQPLWGGLERGRRGGDLLGVWLDRQTEPVSFPTISNPRMNEEHSALTCRSCCQKGSPMACKCLLMFLKDMFV</sequence>
<accession>A0AAV4UYJ0</accession>
<evidence type="ECO:0000313" key="1">
    <source>
        <dbReference type="EMBL" id="GIY62400.1"/>
    </source>
</evidence>